<gene>
    <name evidence="2" type="ORF">EX30DRAFT_340805</name>
</gene>
<accession>A0A4S2MX58</accession>
<feature type="transmembrane region" description="Helical" evidence="1">
    <location>
        <begin position="47"/>
        <end position="73"/>
    </location>
</feature>
<feature type="transmembrane region" description="Helical" evidence="1">
    <location>
        <begin position="12"/>
        <end position="35"/>
    </location>
</feature>
<keyword evidence="1" id="KW-0812">Transmembrane</keyword>
<dbReference type="OrthoDB" id="10041630at2759"/>
<evidence type="ECO:0000313" key="3">
    <source>
        <dbReference type="Proteomes" id="UP000298138"/>
    </source>
</evidence>
<dbReference type="InParanoid" id="A0A4S2MX58"/>
<dbReference type="AlphaFoldDB" id="A0A4S2MX58"/>
<keyword evidence="1" id="KW-0472">Membrane</keyword>
<sequence length="377" mass="43469">MDPHKLKASAKSTFSPLVILRGLELTIIGVIRAVQNPKFWSPSTFKQAIIAIVLSITLGIILQAPINVVRFFLFGVRQVVDIQSTFLDVKILNTLSFIEKKVLQLPIILMSALQHLTPALDNMFMMSLQWVDVTYQEKHKHDDPATLRPIYYDNLRKYPTRAPPSEKGKDKKSKWEKFLKVMNGYIKRYSKRIAMGLGVYIISQEPHIGKYALGGVTAYNMWKTIGLYPAGVILVASQFVPRAWTMVFFQGLLQSRTLMRELLEPYFKRVRFTPKQKKIWFRDRQGLLFGFGFGFYLFLQIPYFGVLIYGLAEASTALLITKLTSPPPPPENSAGFAESQLNWQYKDTFSFPKYIPQWIDKGERYREAKPQKRNLKQ</sequence>
<dbReference type="PANTHER" id="PTHR38421:SF1">
    <property type="entry name" value="TRANSMEMBRANE PROTEIN"/>
    <property type="match status" value="1"/>
</dbReference>
<evidence type="ECO:0000313" key="2">
    <source>
        <dbReference type="EMBL" id="TGZ81164.1"/>
    </source>
</evidence>
<protein>
    <recommendedName>
        <fullName evidence="4">Transmembrane protein UsgS</fullName>
    </recommendedName>
</protein>
<proteinExistence type="predicted"/>
<evidence type="ECO:0008006" key="4">
    <source>
        <dbReference type="Google" id="ProtNLM"/>
    </source>
</evidence>
<name>A0A4S2MX58_9PEZI</name>
<evidence type="ECO:0000256" key="1">
    <source>
        <dbReference type="SAM" id="Phobius"/>
    </source>
</evidence>
<reference evidence="2 3" key="1">
    <citation type="submission" date="2019-04" db="EMBL/GenBank/DDBJ databases">
        <title>Comparative genomics and transcriptomics to analyze fruiting body development in filamentous ascomycetes.</title>
        <authorList>
            <consortium name="DOE Joint Genome Institute"/>
            <person name="Lutkenhaus R."/>
            <person name="Traeger S."/>
            <person name="Breuer J."/>
            <person name="Kuo A."/>
            <person name="Lipzen A."/>
            <person name="Pangilinan J."/>
            <person name="Dilworth D."/>
            <person name="Sandor L."/>
            <person name="Poggeler S."/>
            <person name="Barry K."/>
            <person name="Grigoriev I.V."/>
            <person name="Nowrousian M."/>
        </authorList>
    </citation>
    <scope>NUCLEOTIDE SEQUENCE [LARGE SCALE GENOMIC DNA]</scope>
    <source>
        <strain evidence="2 3">CBS 389.68</strain>
    </source>
</reference>
<organism evidence="2 3">
    <name type="scientific">Ascodesmis nigricans</name>
    <dbReference type="NCBI Taxonomy" id="341454"/>
    <lineage>
        <taxon>Eukaryota</taxon>
        <taxon>Fungi</taxon>
        <taxon>Dikarya</taxon>
        <taxon>Ascomycota</taxon>
        <taxon>Pezizomycotina</taxon>
        <taxon>Pezizomycetes</taxon>
        <taxon>Pezizales</taxon>
        <taxon>Ascodesmidaceae</taxon>
        <taxon>Ascodesmis</taxon>
    </lineage>
</organism>
<feature type="transmembrane region" description="Helical" evidence="1">
    <location>
        <begin position="287"/>
        <end position="312"/>
    </location>
</feature>
<keyword evidence="3" id="KW-1185">Reference proteome</keyword>
<dbReference type="Proteomes" id="UP000298138">
    <property type="component" value="Unassembled WGS sequence"/>
</dbReference>
<dbReference type="EMBL" id="ML220120">
    <property type="protein sequence ID" value="TGZ81164.1"/>
    <property type="molecule type" value="Genomic_DNA"/>
</dbReference>
<keyword evidence="1" id="KW-1133">Transmembrane helix</keyword>
<dbReference type="PANTHER" id="PTHR38421">
    <property type="entry name" value="TRANSMEMBRANE PROTEIN USGS"/>
    <property type="match status" value="1"/>
</dbReference>